<evidence type="ECO:0000256" key="1">
    <source>
        <dbReference type="SAM" id="MobiDB-lite"/>
    </source>
</evidence>
<name>A0A251T6B7_HELAN</name>
<sequence length="396" mass="46961">MTINVYSIKVAIFNSIILYDIHSLINRYKKKKKKHISWKVYACSFESNPTQPNYHLLFLRRLSEETLKQKKIKISENRSVLRVSHRIMGSRNTNPNTNRNRNRKKKRKMSRAERTYEPKNRELICRRRRFTKPFKIGFYAPGTEPRRIPYHLYLLIKESVHLMQRGLDSALVDKKISFFCDFFYSHLPVGWKYDKENAASLIADYDTSLPKYDISGYTYLTYPYVNEFDDDARLSISTVFELMRTIYSRITPTPKKFMQWDEGMMSFYCKLCSCFGIDYLHLEAASKDDVVLMTRSNKCVDKISLLAIPYFEWVDKIPSNKRNPVFKHKTKLSSNDEAFVLSIFEIYKILSFVICSPRLPPQTTLTRWNEYQISFYSKMCSYFRVDFKRLAAADTT</sequence>
<reference evidence="2 4" key="1">
    <citation type="journal article" date="2017" name="Nature">
        <title>The sunflower genome provides insights into oil metabolism, flowering and Asterid evolution.</title>
        <authorList>
            <person name="Badouin H."/>
            <person name="Gouzy J."/>
            <person name="Grassa C.J."/>
            <person name="Murat F."/>
            <person name="Staton S.E."/>
            <person name="Cottret L."/>
            <person name="Lelandais-Briere C."/>
            <person name="Owens G.L."/>
            <person name="Carrere S."/>
            <person name="Mayjonade B."/>
            <person name="Legrand L."/>
            <person name="Gill N."/>
            <person name="Kane N.C."/>
            <person name="Bowers J.E."/>
            <person name="Hubner S."/>
            <person name="Bellec A."/>
            <person name="Berard A."/>
            <person name="Berges H."/>
            <person name="Blanchet N."/>
            <person name="Boniface M.C."/>
            <person name="Brunel D."/>
            <person name="Catrice O."/>
            <person name="Chaidir N."/>
            <person name="Claudel C."/>
            <person name="Donnadieu C."/>
            <person name="Faraut T."/>
            <person name="Fievet G."/>
            <person name="Helmstetter N."/>
            <person name="King M."/>
            <person name="Knapp S.J."/>
            <person name="Lai Z."/>
            <person name="Le Paslier M.C."/>
            <person name="Lippi Y."/>
            <person name="Lorenzon L."/>
            <person name="Mandel J.R."/>
            <person name="Marage G."/>
            <person name="Marchand G."/>
            <person name="Marquand E."/>
            <person name="Bret-Mestries E."/>
            <person name="Morien E."/>
            <person name="Nambeesan S."/>
            <person name="Nguyen T."/>
            <person name="Pegot-Espagnet P."/>
            <person name="Pouilly N."/>
            <person name="Raftis F."/>
            <person name="Sallet E."/>
            <person name="Schiex T."/>
            <person name="Thomas J."/>
            <person name="Vandecasteele C."/>
            <person name="Vares D."/>
            <person name="Vear F."/>
            <person name="Vautrin S."/>
            <person name="Crespi M."/>
            <person name="Mangin B."/>
            <person name="Burke J.M."/>
            <person name="Salse J."/>
            <person name="Munos S."/>
            <person name="Vincourt P."/>
            <person name="Rieseberg L.H."/>
            <person name="Langlade N.B."/>
        </authorList>
    </citation>
    <scope>NUCLEOTIDE SEQUENCE [LARGE SCALE GENOMIC DNA]</scope>
    <source>
        <strain evidence="4">cv. SF193</strain>
        <tissue evidence="2">Leaves</tissue>
    </source>
</reference>
<dbReference type="AlphaFoldDB" id="A0A251T6B7"/>
<dbReference type="EMBL" id="MNCJ02000327">
    <property type="protein sequence ID" value="KAF5779770.1"/>
    <property type="molecule type" value="Genomic_DNA"/>
</dbReference>
<evidence type="ECO:0000313" key="3">
    <source>
        <dbReference type="EMBL" id="OTG06329.1"/>
    </source>
</evidence>
<feature type="compositionally biased region" description="Basic residues" evidence="1">
    <location>
        <begin position="100"/>
        <end position="109"/>
    </location>
</feature>
<dbReference type="InParanoid" id="A0A251T6B7"/>
<proteinExistence type="predicted"/>
<accession>A0A251T6B7</accession>
<reference evidence="2" key="3">
    <citation type="submission" date="2020-06" db="EMBL/GenBank/DDBJ databases">
        <title>Helianthus annuus Genome sequencing and assembly Release 2.</title>
        <authorList>
            <person name="Gouzy J."/>
            <person name="Langlade N."/>
            <person name="Munos S."/>
        </authorList>
    </citation>
    <scope>NUCLEOTIDE SEQUENCE</scope>
    <source>
        <tissue evidence="2">Leaves</tissue>
    </source>
</reference>
<evidence type="ECO:0000313" key="4">
    <source>
        <dbReference type="Proteomes" id="UP000215914"/>
    </source>
</evidence>
<organism evidence="3 4">
    <name type="scientific">Helianthus annuus</name>
    <name type="common">Common sunflower</name>
    <dbReference type="NCBI Taxonomy" id="4232"/>
    <lineage>
        <taxon>Eukaryota</taxon>
        <taxon>Viridiplantae</taxon>
        <taxon>Streptophyta</taxon>
        <taxon>Embryophyta</taxon>
        <taxon>Tracheophyta</taxon>
        <taxon>Spermatophyta</taxon>
        <taxon>Magnoliopsida</taxon>
        <taxon>eudicotyledons</taxon>
        <taxon>Gunneridae</taxon>
        <taxon>Pentapetalae</taxon>
        <taxon>asterids</taxon>
        <taxon>campanulids</taxon>
        <taxon>Asterales</taxon>
        <taxon>Asteraceae</taxon>
        <taxon>Asteroideae</taxon>
        <taxon>Heliantheae alliance</taxon>
        <taxon>Heliantheae</taxon>
        <taxon>Helianthus</taxon>
    </lineage>
</organism>
<dbReference type="EMBL" id="CM007901">
    <property type="protein sequence ID" value="OTG06329.1"/>
    <property type="molecule type" value="Genomic_DNA"/>
</dbReference>
<reference evidence="3" key="2">
    <citation type="submission" date="2017-02" db="EMBL/GenBank/DDBJ databases">
        <title>Sunflower complete genome.</title>
        <authorList>
            <person name="Langlade N."/>
            <person name="Munos S."/>
        </authorList>
    </citation>
    <scope>NUCLEOTIDE SEQUENCE [LARGE SCALE GENOMIC DNA]</scope>
    <source>
        <tissue evidence="3">Leaves</tissue>
    </source>
</reference>
<dbReference type="Gramene" id="mRNA:HanXRQr2_Chr12g0563401">
    <property type="protein sequence ID" value="mRNA:HanXRQr2_Chr12g0563401"/>
    <property type="gene ID" value="HanXRQr2_Chr12g0563401"/>
</dbReference>
<gene>
    <name evidence="3" type="ORF">HannXRQ_Chr12g0383611</name>
    <name evidence="2" type="ORF">HanXRQr2_Chr12g0563401</name>
</gene>
<protein>
    <submittedName>
        <fullName evidence="3">Uncharacterized protein</fullName>
    </submittedName>
</protein>
<feature type="region of interest" description="Disordered" evidence="1">
    <location>
        <begin position="85"/>
        <end position="115"/>
    </location>
</feature>
<dbReference type="Proteomes" id="UP000215914">
    <property type="component" value="Chromosome 12"/>
</dbReference>
<keyword evidence="4" id="KW-1185">Reference proteome</keyword>
<evidence type="ECO:0000313" key="2">
    <source>
        <dbReference type="EMBL" id="KAF5779770.1"/>
    </source>
</evidence>